<comment type="function">
    <text evidence="7">This protein is part of the stalk that links CF(0) to CF(1). It either transmits conformational changes from CF(0) to CF(1) or is implicated in proton conduction.</text>
</comment>
<keyword evidence="7" id="KW-0139">CF(1)</keyword>
<keyword evidence="7" id="KW-1003">Cell membrane</keyword>
<keyword evidence="4 7" id="KW-0406">Ion transport</keyword>
<dbReference type="GO" id="GO:0005886">
    <property type="term" value="C:plasma membrane"/>
    <property type="evidence" value="ECO:0007669"/>
    <property type="project" value="UniProtKB-SubCell"/>
</dbReference>
<evidence type="ECO:0000256" key="7">
    <source>
        <dbReference type="HAMAP-Rule" id="MF_01416"/>
    </source>
</evidence>
<dbReference type="NCBIfam" id="TIGR01145">
    <property type="entry name" value="ATP_synt_delta"/>
    <property type="match status" value="1"/>
</dbReference>
<gene>
    <name evidence="7 8" type="primary">atpH</name>
    <name evidence="8" type="ORF">K8I29_11260</name>
</gene>
<comment type="function">
    <text evidence="7">F(1)F(0) ATP synthase produces ATP from ADP in the presence of a proton or sodium gradient. F-type ATPases consist of two structural domains, F(1) containing the extramembraneous catalytic core and F(0) containing the membrane proton channel, linked together by a central stalk and a peripheral stalk. During catalysis, ATP synthesis in the catalytic domain of F(1) is coupled via a rotary mechanism of the central stalk subunits to proton translocation.</text>
</comment>
<proteinExistence type="inferred from homology"/>
<dbReference type="Pfam" id="PF00213">
    <property type="entry name" value="OSCP"/>
    <property type="match status" value="1"/>
</dbReference>
<evidence type="ECO:0000256" key="4">
    <source>
        <dbReference type="ARBA" id="ARBA00023065"/>
    </source>
</evidence>
<evidence type="ECO:0000256" key="5">
    <source>
        <dbReference type="ARBA" id="ARBA00023136"/>
    </source>
</evidence>
<dbReference type="PANTHER" id="PTHR11910">
    <property type="entry name" value="ATP SYNTHASE DELTA CHAIN"/>
    <property type="match status" value="1"/>
</dbReference>
<keyword evidence="2 7" id="KW-0813">Transport</keyword>
<reference evidence="8" key="1">
    <citation type="journal article" date="2021" name="bioRxiv">
        <title>Unraveling nitrogen, sulfur and carbon metabolic pathways and microbial community transcriptional responses to substrate deprivation and toxicity stresses in a bioreactor mimicking anoxic brackish coastal sediment conditions.</title>
        <authorList>
            <person name="Martins P.D."/>
            <person name="Echeveste M.J."/>
            <person name="Arshad A."/>
            <person name="Kurth J."/>
            <person name="Ouboter H."/>
            <person name="Jetten M.S.M."/>
            <person name="Welte C.U."/>
        </authorList>
    </citation>
    <scope>NUCLEOTIDE SEQUENCE</scope>
    <source>
        <strain evidence="8">MAG_39</strain>
    </source>
</reference>
<evidence type="ECO:0000313" key="9">
    <source>
        <dbReference type="Proteomes" id="UP000705867"/>
    </source>
</evidence>
<name>A0A953JCX4_9BACT</name>
<dbReference type="InterPro" id="IPR026015">
    <property type="entry name" value="ATP_synth_OSCP/delta_N_sf"/>
</dbReference>
<dbReference type="InterPro" id="IPR020781">
    <property type="entry name" value="ATPase_OSCP/d_CS"/>
</dbReference>
<dbReference type="EMBL" id="JAIOIV010000090">
    <property type="protein sequence ID" value="MBZ0156770.1"/>
    <property type="molecule type" value="Genomic_DNA"/>
</dbReference>
<protein>
    <recommendedName>
        <fullName evidence="7">ATP synthase subunit delta</fullName>
    </recommendedName>
    <alternativeName>
        <fullName evidence="7">ATP synthase F(1) sector subunit delta</fullName>
    </alternativeName>
    <alternativeName>
        <fullName evidence="7">F-type ATPase subunit delta</fullName>
        <shortName evidence="7">F-ATPase subunit delta</shortName>
    </alternativeName>
</protein>
<sequence length="179" mass="19945">MKKIKGVKRYAKQFMSAVDPGEVSQTLEKLRAVVALMEKDRNFRSLLISPAFSEEETGKVVSFVSQKLSLPEKASRFLLYLISEKAIIALPEITAAIGALYSEMKKRAKVVVTSPVRIERDYEEHLAGSLKRIVGKDVELEYVIDPMLLGGIRIKVGSTMYDSSIKGQLGLLRDKLIKG</sequence>
<dbReference type="SUPFAM" id="SSF47928">
    <property type="entry name" value="N-terminal domain of the delta subunit of the F1F0-ATP synthase"/>
    <property type="match status" value="1"/>
</dbReference>
<reference evidence="8" key="2">
    <citation type="submission" date="2021-08" db="EMBL/GenBank/DDBJ databases">
        <authorList>
            <person name="Dalcin Martins P."/>
        </authorList>
    </citation>
    <scope>NUCLEOTIDE SEQUENCE</scope>
    <source>
        <strain evidence="8">MAG_39</strain>
    </source>
</reference>
<evidence type="ECO:0000256" key="6">
    <source>
        <dbReference type="ARBA" id="ARBA00023310"/>
    </source>
</evidence>
<dbReference type="Gene3D" id="1.10.520.20">
    <property type="entry name" value="N-terminal domain of the delta subunit of the F1F0-ATP synthase"/>
    <property type="match status" value="1"/>
</dbReference>
<dbReference type="AlphaFoldDB" id="A0A953JCX4"/>
<comment type="similarity">
    <text evidence="7">Belongs to the ATPase delta chain family.</text>
</comment>
<evidence type="ECO:0000313" key="8">
    <source>
        <dbReference type="EMBL" id="MBZ0156770.1"/>
    </source>
</evidence>
<dbReference type="Proteomes" id="UP000705867">
    <property type="component" value="Unassembled WGS sequence"/>
</dbReference>
<dbReference type="HAMAP" id="MF_01416">
    <property type="entry name" value="ATP_synth_delta_bact"/>
    <property type="match status" value="1"/>
</dbReference>
<accession>A0A953JCX4</accession>
<organism evidence="8 9">
    <name type="scientific">Candidatus Nitrobium versatile</name>
    <dbReference type="NCBI Taxonomy" id="2884831"/>
    <lineage>
        <taxon>Bacteria</taxon>
        <taxon>Pseudomonadati</taxon>
        <taxon>Nitrospirota</taxon>
        <taxon>Nitrospiria</taxon>
        <taxon>Nitrospirales</taxon>
        <taxon>Nitrospiraceae</taxon>
        <taxon>Candidatus Nitrobium</taxon>
    </lineage>
</organism>
<keyword evidence="3 7" id="KW-0375">Hydrogen ion transport</keyword>
<comment type="caution">
    <text evidence="8">The sequence shown here is derived from an EMBL/GenBank/DDBJ whole genome shotgun (WGS) entry which is preliminary data.</text>
</comment>
<dbReference type="GO" id="GO:0045259">
    <property type="term" value="C:proton-transporting ATP synthase complex"/>
    <property type="evidence" value="ECO:0007669"/>
    <property type="project" value="UniProtKB-KW"/>
</dbReference>
<keyword evidence="6 7" id="KW-0066">ATP synthesis</keyword>
<comment type="subcellular location">
    <subcellularLocation>
        <location evidence="7">Cell membrane</location>
        <topology evidence="7">Peripheral membrane protein</topology>
    </subcellularLocation>
    <subcellularLocation>
        <location evidence="1">Membrane</location>
    </subcellularLocation>
</comment>
<evidence type="ECO:0000256" key="2">
    <source>
        <dbReference type="ARBA" id="ARBA00022448"/>
    </source>
</evidence>
<dbReference type="PROSITE" id="PS00389">
    <property type="entry name" value="ATPASE_DELTA"/>
    <property type="match status" value="1"/>
</dbReference>
<evidence type="ECO:0000256" key="1">
    <source>
        <dbReference type="ARBA" id="ARBA00004370"/>
    </source>
</evidence>
<dbReference type="GO" id="GO:0046933">
    <property type="term" value="F:proton-transporting ATP synthase activity, rotational mechanism"/>
    <property type="evidence" value="ECO:0007669"/>
    <property type="project" value="UniProtKB-UniRule"/>
</dbReference>
<keyword evidence="5 7" id="KW-0472">Membrane</keyword>
<evidence type="ECO:0000256" key="3">
    <source>
        <dbReference type="ARBA" id="ARBA00022781"/>
    </source>
</evidence>
<dbReference type="InterPro" id="IPR000711">
    <property type="entry name" value="ATPase_OSCP/dsu"/>
</dbReference>